<protein>
    <submittedName>
        <fullName evidence="1">Bgt-728</fullName>
    </submittedName>
</protein>
<proteinExistence type="predicted"/>
<sequence length="63" mass="6934">MLTPKAAKTATRTLGVRWVSANHLRTITCSSGKIHLRNVSSKAKLESMTATTPLYNSFFSYTS</sequence>
<reference evidence="1" key="1">
    <citation type="submission" date="2018-07" db="EMBL/GenBank/DDBJ databases">
        <authorList>
            <person name="Quirk P.G."/>
            <person name="Krulwich T.A."/>
        </authorList>
    </citation>
    <scope>NUCLEOTIDE SEQUENCE</scope>
    <source>
        <strain evidence="1">96224</strain>
    </source>
</reference>
<gene>
    <name evidence="1" type="ORF">BGT96224V2_LOCUS2506</name>
</gene>
<dbReference type="EMBL" id="UIGY01000047">
    <property type="protein sequence ID" value="SUZ09311.1"/>
    <property type="molecule type" value="Genomic_DNA"/>
</dbReference>
<evidence type="ECO:0000313" key="1">
    <source>
        <dbReference type="EMBL" id="SUZ09311.1"/>
    </source>
</evidence>
<name>A0A381L8A4_BLUGR</name>
<accession>A0A381L8A4</accession>
<dbReference type="AlphaFoldDB" id="A0A381L8A4"/>
<organism evidence="1">
    <name type="scientific">Blumeria graminis f. sp. tritici 96224</name>
    <dbReference type="NCBI Taxonomy" id="1268274"/>
    <lineage>
        <taxon>Eukaryota</taxon>
        <taxon>Fungi</taxon>
        <taxon>Dikarya</taxon>
        <taxon>Ascomycota</taxon>
        <taxon>Pezizomycotina</taxon>
        <taxon>Leotiomycetes</taxon>
        <taxon>Erysiphales</taxon>
        <taxon>Erysiphaceae</taxon>
        <taxon>Blumeria</taxon>
    </lineage>
</organism>